<dbReference type="InterPro" id="IPR008979">
    <property type="entry name" value="Galactose-bd-like_sf"/>
</dbReference>
<evidence type="ECO:0000313" key="1">
    <source>
        <dbReference type="EMBL" id="KKN10426.1"/>
    </source>
</evidence>
<dbReference type="EMBL" id="LAZR01004245">
    <property type="protein sequence ID" value="KKN10426.1"/>
    <property type="molecule type" value="Genomic_DNA"/>
</dbReference>
<reference evidence="1" key="1">
    <citation type="journal article" date="2015" name="Nature">
        <title>Complex archaea that bridge the gap between prokaryotes and eukaryotes.</title>
        <authorList>
            <person name="Spang A."/>
            <person name="Saw J.H."/>
            <person name="Jorgensen S.L."/>
            <person name="Zaremba-Niedzwiedzka K."/>
            <person name="Martijn J."/>
            <person name="Lind A.E."/>
            <person name="van Eijk R."/>
            <person name="Schleper C."/>
            <person name="Guy L."/>
            <person name="Ettema T.J."/>
        </authorList>
    </citation>
    <scope>NUCLEOTIDE SEQUENCE</scope>
</reference>
<organism evidence="1">
    <name type="scientific">marine sediment metagenome</name>
    <dbReference type="NCBI Taxonomy" id="412755"/>
    <lineage>
        <taxon>unclassified sequences</taxon>
        <taxon>metagenomes</taxon>
        <taxon>ecological metagenomes</taxon>
    </lineage>
</organism>
<dbReference type="AlphaFoldDB" id="A0A0F9QB82"/>
<gene>
    <name evidence="1" type="ORF">LCGC14_1036700</name>
</gene>
<sequence>MGEKVTNGTCELWSSTTDLDNWTEDIVGSGTVTKESTEVYAGTYACRLVSVGAGNNAAITQDVTLVAGNPYLVSLWHKSTSTTLKIRLLIKDTGDNVALTDAGEWESIDGASYIEITPGTSYVRYNLAFTAHASYTVYEIAVATFNNDHTSYVDNISLTDTNVDHESNGVTLADVGGSGRQVVYDSVSIKDDFKYYLASSEGKIFTYSGDYLSDDGSVILSRWRSKTLDFSDQIPQCLDRMKEVTGVKLIYKDMTTSTNVTVYVSSDGGATWEHETKSLGTGTGEILSATYHFIKTGEYFIFAIEHASTDKEFMWLRMEADVVPLGPYIEI</sequence>
<accession>A0A0F9QB82</accession>
<name>A0A0F9QB82_9ZZZZ</name>
<dbReference type="SUPFAM" id="SSF49785">
    <property type="entry name" value="Galactose-binding domain-like"/>
    <property type="match status" value="1"/>
</dbReference>
<comment type="caution">
    <text evidence="1">The sequence shown here is derived from an EMBL/GenBank/DDBJ whole genome shotgun (WGS) entry which is preliminary data.</text>
</comment>
<proteinExistence type="predicted"/>
<dbReference type="Gene3D" id="2.60.120.260">
    <property type="entry name" value="Galactose-binding domain-like"/>
    <property type="match status" value="1"/>
</dbReference>
<protein>
    <submittedName>
        <fullName evidence="1">Uncharacterized protein</fullName>
    </submittedName>
</protein>